<dbReference type="PROSITE" id="PS51257">
    <property type="entry name" value="PROKAR_LIPOPROTEIN"/>
    <property type="match status" value="1"/>
</dbReference>
<dbReference type="AlphaFoldDB" id="A0AAV5AT49"/>
<sequence length="319" mass="37508">MKNILNLLGICILIFVSCTENKKEKEIRQIPVNMNVTRFDSLFFQTPVNQLSTLAKQFPYLFPPEVSDTTWTSKRTDELQLELYDEVSKTFGDFSEQKKDLKSIFQHITYYFPKFSAPKILTLTSDVDYHSRVIYADTLVVIGLDNYLGANHKFYEGIAEYIRFSFDKKYLSTDVALAISEVMIPRERNLTFLDAMIYEGKRLYLAQKFLPNTSEVILLKYPREKYDWAMANESEIWRYFIQNQLLYNTDKKTLDRFINLAPFSKFYMEHDSESPGAIGRFIGLHIVNSFMKKHPDNLEKLLRIKSEELFIQANYKPSK</sequence>
<accession>A0AAV5AT49</accession>
<evidence type="ECO:0000313" key="1">
    <source>
        <dbReference type="EMBL" id="GJM50519.1"/>
    </source>
</evidence>
<dbReference type="Proteomes" id="UP001207736">
    <property type="component" value="Unassembled WGS sequence"/>
</dbReference>
<organism evidence="1 3">
    <name type="scientific">Capnocytophaga catalasegens</name>
    <dbReference type="NCBI Taxonomy" id="1004260"/>
    <lineage>
        <taxon>Bacteria</taxon>
        <taxon>Pseudomonadati</taxon>
        <taxon>Bacteroidota</taxon>
        <taxon>Flavobacteriia</taxon>
        <taxon>Flavobacteriales</taxon>
        <taxon>Flavobacteriaceae</taxon>
        <taxon>Capnocytophaga</taxon>
    </lineage>
</organism>
<evidence type="ECO:0000313" key="2">
    <source>
        <dbReference type="EMBL" id="GJM53198.1"/>
    </source>
</evidence>
<gene>
    <name evidence="1" type="primary">gldB</name>
    <name evidence="1" type="ORF">RCZ15_14920</name>
    <name evidence="2" type="ORF">RCZ16_15150</name>
</gene>
<name>A0AAV5AT49_9FLAO</name>
<proteinExistence type="predicted"/>
<dbReference type="EMBL" id="BQKB01000029">
    <property type="protein sequence ID" value="GJM53198.1"/>
    <property type="molecule type" value="Genomic_DNA"/>
</dbReference>
<comment type="caution">
    <text evidence="1">The sequence shown here is derived from an EMBL/GenBank/DDBJ whole genome shotgun (WGS) entry which is preliminary data.</text>
</comment>
<protein>
    <submittedName>
        <fullName evidence="1">Gliding motility lipoprotein GldB</fullName>
    </submittedName>
</protein>
<reference evidence="1 4" key="1">
    <citation type="submission" date="2021-11" db="EMBL/GenBank/DDBJ databases">
        <title>Draft genome sequence of Capnocytophaga sp. strain KC07075 isolated from cat oral cavity.</title>
        <authorList>
            <person name="Suzuki M."/>
            <person name="Imaoka K."/>
            <person name="Kimura M."/>
            <person name="Morikawa S."/>
            <person name="Maeda K."/>
        </authorList>
    </citation>
    <scope>NUCLEOTIDE SEQUENCE</scope>
    <source>
        <strain evidence="1">KC07075</strain>
        <strain evidence="2 4">KC07079</strain>
    </source>
</reference>
<dbReference type="EMBL" id="BQKA01000029">
    <property type="protein sequence ID" value="GJM50519.1"/>
    <property type="molecule type" value="Genomic_DNA"/>
</dbReference>
<dbReference type="NCBIfam" id="TIGR03514">
    <property type="entry name" value="GldB_lipo"/>
    <property type="match status" value="1"/>
</dbReference>
<keyword evidence="1" id="KW-0449">Lipoprotein</keyword>
<evidence type="ECO:0000313" key="4">
    <source>
        <dbReference type="Proteomes" id="UP001208692"/>
    </source>
</evidence>
<dbReference type="Proteomes" id="UP001208692">
    <property type="component" value="Unassembled WGS sequence"/>
</dbReference>
<keyword evidence="4" id="KW-1185">Reference proteome</keyword>
<dbReference type="InterPro" id="IPR019853">
    <property type="entry name" value="GldB-like"/>
</dbReference>
<evidence type="ECO:0000313" key="3">
    <source>
        <dbReference type="Proteomes" id="UP001207736"/>
    </source>
</evidence>
<dbReference type="Pfam" id="PF25594">
    <property type="entry name" value="GldB_lipo"/>
    <property type="match status" value="1"/>
</dbReference>
<dbReference type="RefSeq" id="WP_264847408.1">
    <property type="nucleotide sequence ID" value="NZ_BPMA01000056.1"/>
</dbReference>